<sequence>MNEYIGKLCFESQFAQELTGFIREKQGLGNKYICEMRNLWHFDKFVKENGFQENTITKEIFEAWTSKRIYERDKTCENRRNTFRQLCQYIVRSGGDAYVPPAMARLRTDRTYRPHIFTNEELRKFLDAAREMERSEKRRKVFYMLFSLLICTGMRLGEALNLEKSDISFYNGHAVISIREAKFNKERKIPLAEEMTAQFKEYLQETALLFPDSTAVFPAGHGQAYSEHEVYVTFRKALWKAGISHGGAGKGPRVHDFRHTFAVKSLRKLVLHGENIMAVMPLLCQYLGHKNTSSTQTYLQFTADMFPHVITAVESSFGEIVPRMEEE</sequence>
<gene>
    <name evidence="3" type="primary">int2</name>
    <name evidence="3" type="ORF">ERS132431_01095</name>
</gene>
<evidence type="ECO:0000259" key="2">
    <source>
        <dbReference type="PROSITE" id="PS51898"/>
    </source>
</evidence>
<dbReference type="InterPro" id="IPR050090">
    <property type="entry name" value="Tyrosine_recombinase_XerCD"/>
</dbReference>
<dbReference type="PANTHER" id="PTHR30349:SF64">
    <property type="entry name" value="PROPHAGE INTEGRASE INTD-RELATED"/>
    <property type="match status" value="1"/>
</dbReference>
<dbReference type="GO" id="GO:0006310">
    <property type="term" value="P:DNA recombination"/>
    <property type="evidence" value="ECO:0007669"/>
    <property type="project" value="UniProtKB-KW"/>
</dbReference>
<dbReference type="InterPro" id="IPR013762">
    <property type="entry name" value="Integrase-like_cat_sf"/>
</dbReference>
<evidence type="ECO:0000313" key="3">
    <source>
        <dbReference type="EMBL" id="CYV37809.1"/>
    </source>
</evidence>
<dbReference type="GO" id="GO:0003677">
    <property type="term" value="F:DNA binding"/>
    <property type="evidence" value="ECO:0007669"/>
    <property type="project" value="InterPro"/>
</dbReference>
<evidence type="ECO:0000256" key="1">
    <source>
        <dbReference type="ARBA" id="ARBA00023172"/>
    </source>
</evidence>
<feature type="domain" description="Tyr recombinase" evidence="2">
    <location>
        <begin position="112"/>
        <end position="311"/>
    </location>
</feature>
<dbReference type="InterPro" id="IPR002104">
    <property type="entry name" value="Integrase_catalytic"/>
</dbReference>
<protein>
    <submittedName>
        <fullName evidence="3">Tyrosine recombinase XerD</fullName>
    </submittedName>
</protein>
<name>A0A0Z8ILT5_STRSU</name>
<dbReference type="Pfam" id="PF00589">
    <property type="entry name" value="Phage_integrase"/>
    <property type="match status" value="1"/>
</dbReference>
<dbReference type="EMBL" id="FIHS01000011">
    <property type="protein sequence ID" value="CYV37809.1"/>
    <property type="molecule type" value="Genomic_DNA"/>
</dbReference>
<dbReference type="SUPFAM" id="SSF56349">
    <property type="entry name" value="DNA breaking-rejoining enzymes"/>
    <property type="match status" value="1"/>
</dbReference>
<proteinExistence type="predicted"/>
<accession>A0A0Z8ILT5</accession>
<dbReference type="AlphaFoldDB" id="A0A0Z8ILT5"/>
<dbReference type="PROSITE" id="PS51898">
    <property type="entry name" value="TYR_RECOMBINASE"/>
    <property type="match status" value="1"/>
</dbReference>
<dbReference type="PANTHER" id="PTHR30349">
    <property type="entry name" value="PHAGE INTEGRASE-RELATED"/>
    <property type="match status" value="1"/>
</dbReference>
<organism evidence="3 4">
    <name type="scientific">Streptococcus suis</name>
    <dbReference type="NCBI Taxonomy" id="1307"/>
    <lineage>
        <taxon>Bacteria</taxon>
        <taxon>Bacillati</taxon>
        <taxon>Bacillota</taxon>
        <taxon>Bacilli</taxon>
        <taxon>Lactobacillales</taxon>
        <taxon>Streptococcaceae</taxon>
        <taxon>Streptococcus</taxon>
    </lineage>
</organism>
<dbReference type="RefSeq" id="WP_016294936.1">
    <property type="nucleotide sequence ID" value="NZ_CEHX01000014.1"/>
</dbReference>
<dbReference type="Gene3D" id="1.10.443.10">
    <property type="entry name" value="Intergrase catalytic core"/>
    <property type="match status" value="1"/>
</dbReference>
<evidence type="ECO:0000313" key="4">
    <source>
        <dbReference type="Proteomes" id="UP000071533"/>
    </source>
</evidence>
<dbReference type="Proteomes" id="UP000071533">
    <property type="component" value="Unassembled WGS sequence"/>
</dbReference>
<reference evidence="3 4" key="1">
    <citation type="submission" date="2016-02" db="EMBL/GenBank/DDBJ databases">
        <authorList>
            <consortium name="Pathogen Informatics"/>
        </authorList>
    </citation>
    <scope>NUCLEOTIDE SEQUENCE [LARGE SCALE GENOMIC DNA]</scope>
    <source>
        <strain evidence="3 4">LSS69</strain>
    </source>
</reference>
<dbReference type="InterPro" id="IPR011010">
    <property type="entry name" value="DNA_brk_join_enz"/>
</dbReference>
<keyword evidence="1" id="KW-0233">DNA recombination</keyword>
<dbReference type="GO" id="GO:0015074">
    <property type="term" value="P:DNA integration"/>
    <property type="evidence" value="ECO:0007669"/>
    <property type="project" value="InterPro"/>
</dbReference>